<evidence type="ECO:0000313" key="9">
    <source>
        <dbReference type="Proteomes" id="UP000286038"/>
    </source>
</evidence>
<dbReference type="PRINTS" id="PR00038">
    <property type="entry name" value="HTHLUXR"/>
</dbReference>
<keyword evidence="3" id="KW-0731">Sigma factor</keyword>
<keyword evidence="2" id="KW-0805">Transcription regulation</keyword>
<dbReference type="InterPro" id="IPR000792">
    <property type="entry name" value="Tscrpt_reg_LuxR_C"/>
</dbReference>
<evidence type="ECO:0000256" key="1">
    <source>
        <dbReference type="ARBA" id="ARBA00010641"/>
    </source>
</evidence>
<name>A0A415QRM2_9BACT</name>
<feature type="domain" description="RNA polymerase sigma factor 70 region 4 type 2" evidence="5">
    <location>
        <begin position="127"/>
        <end position="165"/>
    </location>
</feature>
<keyword evidence="4" id="KW-0804">Transcription</keyword>
<dbReference type="EMBL" id="QRPV01000001">
    <property type="protein sequence ID" value="RHM47416.1"/>
    <property type="molecule type" value="Genomic_DNA"/>
</dbReference>
<dbReference type="NCBIfam" id="TIGR02937">
    <property type="entry name" value="sigma70-ECF"/>
    <property type="match status" value="1"/>
</dbReference>
<dbReference type="PANTHER" id="PTHR43133:SF46">
    <property type="entry name" value="RNA POLYMERASE SIGMA-70 FACTOR ECF SUBFAMILY"/>
    <property type="match status" value="1"/>
</dbReference>
<dbReference type="SUPFAM" id="SSF88659">
    <property type="entry name" value="Sigma3 and sigma4 domains of RNA polymerase sigma factors"/>
    <property type="match status" value="1"/>
</dbReference>
<dbReference type="Pfam" id="PF08281">
    <property type="entry name" value="Sigma70_r4_2"/>
    <property type="match status" value="1"/>
</dbReference>
<dbReference type="AlphaFoldDB" id="A0A415QRM2"/>
<comment type="similarity">
    <text evidence="1">Belongs to the sigma-70 factor family. ECF subfamily.</text>
</comment>
<evidence type="ECO:0000313" key="7">
    <source>
        <dbReference type="EMBL" id="RHM47416.1"/>
    </source>
</evidence>
<dbReference type="GO" id="GO:0003677">
    <property type="term" value="F:DNA binding"/>
    <property type="evidence" value="ECO:0007669"/>
    <property type="project" value="InterPro"/>
</dbReference>
<dbReference type="Proteomes" id="UP000283589">
    <property type="component" value="Unassembled WGS sequence"/>
</dbReference>
<dbReference type="EMBL" id="QRZA01000002">
    <property type="protein sequence ID" value="RGV36364.1"/>
    <property type="molecule type" value="Genomic_DNA"/>
</dbReference>
<dbReference type="GO" id="GO:0006352">
    <property type="term" value="P:DNA-templated transcription initiation"/>
    <property type="evidence" value="ECO:0007669"/>
    <property type="project" value="InterPro"/>
</dbReference>
<dbReference type="InterPro" id="IPR039425">
    <property type="entry name" value="RNA_pol_sigma-70-like"/>
</dbReference>
<dbReference type="InterPro" id="IPR013325">
    <property type="entry name" value="RNA_pol_sigma_r2"/>
</dbReference>
<dbReference type="PANTHER" id="PTHR43133">
    <property type="entry name" value="RNA POLYMERASE ECF-TYPE SIGMA FACTO"/>
    <property type="match status" value="1"/>
</dbReference>
<evidence type="ECO:0000313" key="8">
    <source>
        <dbReference type="Proteomes" id="UP000283589"/>
    </source>
</evidence>
<proteinExistence type="inferred from homology"/>
<dbReference type="Gene3D" id="1.10.1740.10">
    <property type="match status" value="1"/>
</dbReference>
<dbReference type="Proteomes" id="UP000286038">
    <property type="component" value="Unassembled WGS sequence"/>
</dbReference>
<dbReference type="InterPro" id="IPR013249">
    <property type="entry name" value="RNA_pol_sigma70_r4_t2"/>
</dbReference>
<dbReference type="RefSeq" id="WP_118258676.1">
    <property type="nucleotide sequence ID" value="NZ_CABJDM010000001.1"/>
</dbReference>
<evidence type="ECO:0000313" key="6">
    <source>
        <dbReference type="EMBL" id="RGV36364.1"/>
    </source>
</evidence>
<evidence type="ECO:0000256" key="2">
    <source>
        <dbReference type="ARBA" id="ARBA00023015"/>
    </source>
</evidence>
<sequence>MVNLESILSGINAKNERCWEQLYTSCYAAMCVYVESIVKDMDCSKDIVQDLLVNLWHSDVQFASGRELMGYLYKSLYNNSLLYIRNKKKRAMILDKIDQEKENEDFSKDFMLDTVQEEIVRLLHLHIGDLPRVRRQIMKLSISGFSGKEIADKLGISVNTVKVQKNKSIKYLRDRLIHCRRELDL</sequence>
<evidence type="ECO:0000256" key="3">
    <source>
        <dbReference type="ARBA" id="ARBA00023082"/>
    </source>
</evidence>
<dbReference type="GO" id="GO:0016987">
    <property type="term" value="F:sigma factor activity"/>
    <property type="evidence" value="ECO:0007669"/>
    <property type="project" value="UniProtKB-KW"/>
</dbReference>
<dbReference type="InterPro" id="IPR036388">
    <property type="entry name" value="WH-like_DNA-bd_sf"/>
</dbReference>
<evidence type="ECO:0000256" key="4">
    <source>
        <dbReference type="ARBA" id="ARBA00023163"/>
    </source>
</evidence>
<dbReference type="SUPFAM" id="SSF88946">
    <property type="entry name" value="Sigma2 domain of RNA polymerase sigma factors"/>
    <property type="match status" value="1"/>
</dbReference>
<reference evidence="8 9" key="1">
    <citation type="submission" date="2018-08" db="EMBL/GenBank/DDBJ databases">
        <title>A genome reference for cultivated species of the human gut microbiota.</title>
        <authorList>
            <person name="Zou Y."/>
            <person name="Xue W."/>
            <person name="Luo G."/>
        </authorList>
    </citation>
    <scope>NUCLEOTIDE SEQUENCE [LARGE SCALE GENOMIC DNA]</scope>
    <source>
        <strain evidence="6 8">AF14-49</strain>
        <strain evidence="7 9">AF34-33</strain>
    </source>
</reference>
<dbReference type="InterPro" id="IPR013324">
    <property type="entry name" value="RNA_pol_sigma_r3/r4-like"/>
</dbReference>
<protein>
    <submittedName>
        <fullName evidence="7">RNA polymerase subunit sigma-70</fullName>
    </submittedName>
</protein>
<dbReference type="Gene3D" id="1.10.10.10">
    <property type="entry name" value="Winged helix-like DNA-binding domain superfamily/Winged helix DNA-binding domain"/>
    <property type="match status" value="1"/>
</dbReference>
<organism evidence="7 9">
    <name type="scientific">Butyricimonas virosa</name>
    <dbReference type="NCBI Taxonomy" id="544645"/>
    <lineage>
        <taxon>Bacteria</taxon>
        <taxon>Pseudomonadati</taxon>
        <taxon>Bacteroidota</taxon>
        <taxon>Bacteroidia</taxon>
        <taxon>Bacteroidales</taxon>
        <taxon>Odoribacteraceae</taxon>
        <taxon>Butyricimonas</taxon>
    </lineage>
</organism>
<gene>
    <name evidence="6" type="ORF">DWW18_02830</name>
    <name evidence="7" type="ORF">DWZ68_00090</name>
</gene>
<evidence type="ECO:0000259" key="5">
    <source>
        <dbReference type="Pfam" id="PF08281"/>
    </source>
</evidence>
<comment type="caution">
    <text evidence="7">The sequence shown here is derived from an EMBL/GenBank/DDBJ whole genome shotgun (WGS) entry which is preliminary data.</text>
</comment>
<dbReference type="InterPro" id="IPR014284">
    <property type="entry name" value="RNA_pol_sigma-70_dom"/>
</dbReference>
<accession>A0A415QRM2</accession>